<comment type="caution">
    <text evidence="1">The sequence shown here is derived from an EMBL/GenBank/DDBJ whole genome shotgun (WGS) entry which is preliminary data.</text>
</comment>
<gene>
    <name evidence="1" type="ORF">PYW08_001296</name>
</gene>
<evidence type="ECO:0000313" key="1">
    <source>
        <dbReference type="EMBL" id="KAJ8729715.1"/>
    </source>
</evidence>
<protein>
    <submittedName>
        <fullName evidence="1">Uncharacterized protein</fullName>
    </submittedName>
</protein>
<name>A0ACC2R0Y8_9NEOP</name>
<evidence type="ECO:0000313" key="2">
    <source>
        <dbReference type="Proteomes" id="UP001231649"/>
    </source>
</evidence>
<accession>A0ACC2R0Y8</accession>
<dbReference type="EMBL" id="CM056786">
    <property type="protein sequence ID" value="KAJ8729715.1"/>
    <property type="molecule type" value="Genomic_DNA"/>
</dbReference>
<reference evidence="1" key="1">
    <citation type="submission" date="2023-03" db="EMBL/GenBank/DDBJ databases">
        <title>Chromosome-level genomes of two armyworms, Mythimna separata and Mythimna loreyi, provide insights into the biosynthesis and reception of sex pheromones.</title>
        <authorList>
            <person name="Zhao H."/>
        </authorList>
    </citation>
    <scope>NUCLEOTIDE SEQUENCE</scope>
    <source>
        <strain evidence="1">BeijingLab</strain>
    </source>
</reference>
<keyword evidence="2" id="KW-1185">Reference proteome</keyword>
<proteinExistence type="predicted"/>
<dbReference type="Proteomes" id="UP001231649">
    <property type="component" value="Chromosome 10"/>
</dbReference>
<organism evidence="1 2">
    <name type="scientific">Mythimna loreyi</name>
    <dbReference type="NCBI Taxonomy" id="667449"/>
    <lineage>
        <taxon>Eukaryota</taxon>
        <taxon>Metazoa</taxon>
        <taxon>Ecdysozoa</taxon>
        <taxon>Arthropoda</taxon>
        <taxon>Hexapoda</taxon>
        <taxon>Insecta</taxon>
        <taxon>Pterygota</taxon>
        <taxon>Neoptera</taxon>
        <taxon>Endopterygota</taxon>
        <taxon>Lepidoptera</taxon>
        <taxon>Glossata</taxon>
        <taxon>Ditrysia</taxon>
        <taxon>Noctuoidea</taxon>
        <taxon>Noctuidae</taxon>
        <taxon>Noctuinae</taxon>
        <taxon>Hadenini</taxon>
        <taxon>Mythimna</taxon>
    </lineage>
</organism>
<sequence length="342" mass="39340">MPSNKKLIKCILSALDEKRKHKRRHRRRHTNKSRTRSRSPTRRLSTPSSDTTEPKSRTPSPDRERLEDIPPEVHDNPNTDTTEMEPINPYKEDLDMEYEEPQPYNGQIHKDIKLNHILTNGLTKEERDTITKKHSVPDNCTFLDAPLLNPEVKAVLTESSKLRDHGIEVSQKQVGLATSIIAKCMTELITTEETNKKRILANLADAAKLLANTHFYQTQTRVKLISPLLDKNLNQILSKTKRDSFLYGENLPELLKNLKQMQQVAAQLKKPNPAQSNTRPNSNNPKRPRQGNRNGPPPKTNMKTRGGPRKNNHPTNQQHPRWKQHSERAYQQGRHRNAPANR</sequence>